<keyword evidence="3" id="KW-1185">Reference proteome</keyword>
<gene>
    <name evidence="2" type="ORF">B0T24DRAFT_222492</name>
</gene>
<dbReference type="Gene3D" id="2.30.180.10">
    <property type="entry name" value="FAS1 domain"/>
    <property type="match status" value="2"/>
</dbReference>
<dbReference type="GO" id="GO:0016236">
    <property type="term" value="P:macroautophagy"/>
    <property type="evidence" value="ECO:0007669"/>
    <property type="project" value="TreeGrafter"/>
</dbReference>
<evidence type="ECO:0000313" key="3">
    <source>
        <dbReference type="Proteomes" id="UP001287356"/>
    </source>
</evidence>
<dbReference type="SMART" id="SM00554">
    <property type="entry name" value="FAS1"/>
    <property type="match status" value="2"/>
</dbReference>
<evidence type="ECO:0000313" key="2">
    <source>
        <dbReference type="EMBL" id="KAK3376580.1"/>
    </source>
</evidence>
<feature type="domain" description="FAS1" evidence="1">
    <location>
        <begin position="37"/>
        <end position="182"/>
    </location>
</feature>
<dbReference type="PANTHER" id="PTHR10900">
    <property type="entry name" value="PERIOSTIN-RELATED"/>
    <property type="match status" value="1"/>
</dbReference>
<accession>A0AAE0KIP7</accession>
<dbReference type="InterPro" id="IPR050904">
    <property type="entry name" value="Adhesion/Biosynth-related"/>
</dbReference>
<dbReference type="AlphaFoldDB" id="A0AAE0KIP7"/>
<organism evidence="2 3">
    <name type="scientific">Lasiosphaeria ovina</name>
    <dbReference type="NCBI Taxonomy" id="92902"/>
    <lineage>
        <taxon>Eukaryota</taxon>
        <taxon>Fungi</taxon>
        <taxon>Dikarya</taxon>
        <taxon>Ascomycota</taxon>
        <taxon>Pezizomycotina</taxon>
        <taxon>Sordariomycetes</taxon>
        <taxon>Sordariomycetidae</taxon>
        <taxon>Sordariales</taxon>
        <taxon>Lasiosphaeriaceae</taxon>
        <taxon>Lasiosphaeria</taxon>
    </lineage>
</organism>
<dbReference type="PANTHER" id="PTHR10900:SF77">
    <property type="entry name" value="FI19380P1"/>
    <property type="match status" value="1"/>
</dbReference>
<dbReference type="InterPro" id="IPR000782">
    <property type="entry name" value="FAS1_domain"/>
</dbReference>
<reference evidence="2" key="2">
    <citation type="submission" date="2023-06" db="EMBL/GenBank/DDBJ databases">
        <authorList>
            <consortium name="Lawrence Berkeley National Laboratory"/>
            <person name="Haridas S."/>
            <person name="Hensen N."/>
            <person name="Bonometti L."/>
            <person name="Westerberg I."/>
            <person name="Brannstrom I.O."/>
            <person name="Guillou S."/>
            <person name="Cros-Aarteil S."/>
            <person name="Calhoun S."/>
            <person name="Kuo A."/>
            <person name="Mondo S."/>
            <person name="Pangilinan J."/>
            <person name="Riley R."/>
            <person name="Labutti K."/>
            <person name="Andreopoulos B."/>
            <person name="Lipzen A."/>
            <person name="Chen C."/>
            <person name="Yanf M."/>
            <person name="Daum C."/>
            <person name="Ng V."/>
            <person name="Clum A."/>
            <person name="Steindorff A."/>
            <person name="Ohm R."/>
            <person name="Martin F."/>
            <person name="Silar P."/>
            <person name="Natvig D."/>
            <person name="Lalanne C."/>
            <person name="Gautier V."/>
            <person name="Ament-Velasquez S.L."/>
            <person name="Kruys A."/>
            <person name="Hutchinson M.I."/>
            <person name="Powell A.J."/>
            <person name="Barry K."/>
            <person name="Miller A.N."/>
            <person name="Grigoriev I.V."/>
            <person name="Debuchy R."/>
            <person name="Gladieux P."/>
            <person name="Thoren M.H."/>
            <person name="Johannesson H."/>
        </authorList>
    </citation>
    <scope>NUCLEOTIDE SEQUENCE</scope>
    <source>
        <strain evidence="2">CBS 958.72</strain>
    </source>
</reference>
<sequence>MLAGLSSWPSVRVPGSLPAALLAIVSTFIFTASPVRAADLASVLAGQKNLTVFSGLLTQYPDLFADLSSVTVLAPNDAAFDKLGNWGAVSSNPDSVKSIINYHIINKLITPSSIFKGASIFAPTKLTDPAYTNVTGGQTLILTKDPPSGSIAVTSGFATRGTIIVEDLKFDGGLVHVIDSVMRVPGTIEQTAREAYTDLTAFLGALYAAGIVSDFTELGNVTIFIPRSLAFQELAGTFSSMGQDQLKRVLDYHLIPKTVLHSWQFLDSTALTTNSGGAKVNIQLDANSIYINSARIIQADILVDNGLVQMIDNVLNPDVPNAKPNFTAATQTPVFDVSGATQTGTGAATPFANDIPCTVSCLVKPTGTPGGGVQSSLSRAGVPAPRCTGVLAGAGMGLGMAIGAMIAL</sequence>
<reference evidence="2" key="1">
    <citation type="journal article" date="2023" name="Mol. Phylogenet. Evol.">
        <title>Genome-scale phylogeny and comparative genomics of the fungal order Sordariales.</title>
        <authorList>
            <person name="Hensen N."/>
            <person name="Bonometti L."/>
            <person name="Westerberg I."/>
            <person name="Brannstrom I.O."/>
            <person name="Guillou S."/>
            <person name="Cros-Aarteil S."/>
            <person name="Calhoun S."/>
            <person name="Haridas S."/>
            <person name="Kuo A."/>
            <person name="Mondo S."/>
            <person name="Pangilinan J."/>
            <person name="Riley R."/>
            <person name="LaButti K."/>
            <person name="Andreopoulos B."/>
            <person name="Lipzen A."/>
            <person name="Chen C."/>
            <person name="Yan M."/>
            <person name="Daum C."/>
            <person name="Ng V."/>
            <person name="Clum A."/>
            <person name="Steindorff A."/>
            <person name="Ohm R.A."/>
            <person name="Martin F."/>
            <person name="Silar P."/>
            <person name="Natvig D.O."/>
            <person name="Lalanne C."/>
            <person name="Gautier V."/>
            <person name="Ament-Velasquez S.L."/>
            <person name="Kruys A."/>
            <person name="Hutchinson M.I."/>
            <person name="Powell A.J."/>
            <person name="Barry K."/>
            <person name="Miller A.N."/>
            <person name="Grigoriev I.V."/>
            <person name="Debuchy R."/>
            <person name="Gladieux P."/>
            <person name="Hiltunen Thoren M."/>
            <person name="Johannesson H."/>
        </authorList>
    </citation>
    <scope>NUCLEOTIDE SEQUENCE</scope>
    <source>
        <strain evidence="2">CBS 958.72</strain>
    </source>
</reference>
<feature type="domain" description="FAS1" evidence="1">
    <location>
        <begin position="186"/>
        <end position="315"/>
    </location>
</feature>
<dbReference type="EMBL" id="JAULSN010000003">
    <property type="protein sequence ID" value="KAK3376580.1"/>
    <property type="molecule type" value="Genomic_DNA"/>
</dbReference>
<protein>
    <submittedName>
        <fullName evidence="2">FAS1 domain-containing protein</fullName>
    </submittedName>
</protein>
<dbReference type="PROSITE" id="PS50213">
    <property type="entry name" value="FAS1"/>
    <property type="match status" value="2"/>
</dbReference>
<comment type="caution">
    <text evidence="2">The sequence shown here is derived from an EMBL/GenBank/DDBJ whole genome shotgun (WGS) entry which is preliminary data.</text>
</comment>
<dbReference type="SUPFAM" id="SSF82153">
    <property type="entry name" value="FAS1 domain"/>
    <property type="match status" value="2"/>
</dbReference>
<dbReference type="InterPro" id="IPR036378">
    <property type="entry name" value="FAS1_dom_sf"/>
</dbReference>
<dbReference type="Proteomes" id="UP001287356">
    <property type="component" value="Unassembled WGS sequence"/>
</dbReference>
<proteinExistence type="predicted"/>
<evidence type="ECO:0000259" key="1">
    <source>
        <dbReference type="PROSITE" id="PS50213"/>
    </source>
</evidence>
<name>A0AAE0KIP7_9PEZI</name>
<dbReference type="GO" id="GO:0000329">
    <property type="term" value="C:fungal-type vacuole membrane"/>
    <property type="evidence" value="ECO:0007669"/>
    <property type="project" value="TreeGrafter"/>
</dbReference>
<dbReference type="Pfam" id="PF02469">
    <property type="entry name" value="Fasciclin"/>
    <property type="match status" value="2"/>
</dbReference>